<dbReference type="Gene3D" id="3.30.1740.10">
    <property type="entry name" value="Zinc finger, PARP-type"/>
    <property type="match status" value="1"/>
</dbReference>
<gene>
    <name evidence="8" type="ORF">EV421DRAFT_343534</name>
</gene>
<keyword evidence="2" id="KW-0479">Metal-binding</keyword>
<evidence type="ECO:0000256" key="2">
    <source>
        <dbReference type="ARBA" id="ARBA00022723"/>
    </source>
</evidence>
<evidence type="ECO:0000256" key="5">
    <source>
        <dbReference type="ARBA" id="ARBA00023242"/>
    </source>
</evidence>
<evidence type="ECO:0000256" key="6">
    <source>
        <dbReference type="SAM" id="MobiDB-lite"/>
    </source>
</evidence>
<feature type="domain" description="PARP-type" evidence="7">
    <location>
        <begin position="4"/>
        <end position="94"/>
    </location>
</feature>
<dbReference type="SMART" id="SM01336">
    <property type="entry name" value="zf-PARP"/>
    <property type="match status" value="1"/>
</dbReference>
<dbReference type="PROSITE" id="PS50064">
    <property type="entry name" value="ZF_PARP_2"/>
    <property type="match status" value="1"/>
</dbReference>
<name>A0AA39JMC0_9AGAR</name>
<evidence type="ECO:0000256" key="3">
    <source>
        <dbReference type="ARBA" id="ARBA00022771"/>
    </source>
</evidence>
<evidence type="ECO:0000313" key="9">
    <source>
        <dbReference type="Proteomes" id="UP001175226"/>
    </source>
</evidence>
<comment type="subcellular location">
    <subcellularLocation>
        <location evidence="1">Nucleus</location>
    </subcellularLocation>
</comment>
<feature type="region of interest" description="Disordered" evidence="6">
    <location>
        <begin position="67"/>
        <end position="242"/>
    </location>
</feature>
<feature type="compositionally biased region" description="Basic and acidic residues" evidence="6">
    <location>
        <begin position="67"/>
        <end position="91"/>
    </location>
</feature>
<keyword evidence="3" id="KW-0863">Zinc-finger</keyword>
<dbReference type="InterPro" id="IPR036957">
    <property type="entry name" value="Znf_PARP_sf"/>
</dbReference>
<dbReference type="InterPro" id="IPR001510">
    <property type="entry name" value="Znf_PARP"/>
</dbReference>
<dbReference type="GO" id="GO:0005634">
    <property type="term" value="C:nucleus"/>
    <property type="evidence" value="ECO:0007669"/>
    <property type="project" value="UniProtKB-SubCell"/>
</dbReference>
<dbReference type="AlphaFoldDB" id="A0AA39JMC0"/>
<dbReference type="GO" id="GO:0003677">
    <property type="term" value="F:DNA binding"/>
    <property type="evidence" value="ECO:0007669"/>
    <property type="project" value="InterPro"/>
</dbReference>
<dbReference type="Pfam" id="PF00645">
    <property type="entry name" value="zf-PARP"/>
    <property type="match status" value="1"/>
</dbReference>
<proteinExistence type="predicted"/>
<feature type="compositionally biased region" description="Basic residues" evidence="6">
    <location>
        <begin position="188"/>
        <end position="231"/>
    </location>
</feature>
<dbReference type="Proteomes" id="UP001175226">
    <property type="component" value="Unassembled WGS sequence"/>
</dbReference>
<feature type="compositionally biased region" description="Basic residues" evidence="6">
    <location>
        <begin position="137"/>
        <end position="147"/>
    </location>
</feature>
<evidence type="ECO:0000259" key="7">
    <source>
        <dbReference type="PROSITE" id="PS50064"/>
    </source>
</evidence>
<sequence length="242" mass="27921">MPGYRLEYASSNRAKCKGPKPCAGSVISKGTMRFGTTVEFQGKQSFAWRHWGCVTKKVLSNVKEQFEKASEVDGYEDMKPEDQAKVDKAWEDGQVADEDIPETARKAEGEPEEEEEEEKPKKARGKKKADDGEEKPKKPRAPRAKKAPKADEDAEEEAEEKPKKKRAPPKVATMIIPRSLIIDMGGFRKPRKSRKRMKRSPPRRNAQPRRRRRKRSRMVMMQRRMRPRRNGQRSPRLPPRNG</sequence>
<protein>
    <recommendedName>
        <fullName evidence="7">PARP-type domain-containing protein</fullName>
    </recommendedName>
</protein>
<reference evidence="8" key="1">
    <citation type="submission" date="2023-06" db="EMBL/GenBank/DDBJ databases">
        <authorList>
            <consortium name="Lawrence Berkeley National Laboratory"/>
            <person name="Ahrendt S."/>
            <person name="Sahu N."/>
            <person name="Indic B."/>
            <person name="Wong-Bajracharya J."/>
            <person name="Merenyi Z."/>
            <person name="Ke H.-M."/>
            <person name="Monk M."/>
            <person name="Kocsube S."/>
            <person name="Drula E."/>
            <person name="Lipzen A."/>
            <person name="Balint B."/>
            <person name="Henrissat B."/>
            <person name="Andreopoulos B."/>
            <person name="Martin F.M."/>
            <person name="Harder C.B."/>
            <person name="Rigling D."/>
            <person name="Ford K.L."/>
            <person name="Foster G.D."/>
            <person name="Pangilinan J."/>
            <person name="Papanicolaou A."/>
            <person name="Barry K."/>
            <person name="LaButti K."/>
            <person name="Viragh M."/>
            <person name="Koriabine M."/>
            <person name="Yan M."/>
            <person name="Riley R."/>
            <person name="Champramary S."/>
            <person name="Plett K.L."/>
            <person name="Tsai I.J."/>
            <person name="Slot J."/>
            <person name="Sipos G."/>
            <person name="Plett J."/>
            <person name="Nagy L.G."/>
            <person name="Grigoriev I.V."/>
        </authorList>
    </citation>
    <scope>NUCLEOTIDE SEQUENCE</scope>
    <source>
        <strain evidence="8">FPL87.14</strain>
    </source>
</reference>
<dbReference type="EMBL" id="JAUEPT010000017">
    <property type="protein sequence ID" value="KAK0445169.1"/>
    <property type="molecule type" value="Genomic_DNA"/>
</dbReference>
<evidence type="ECO:0000256" key="1">
    <source>
        <dbReference type="ARBA" id="ARBA00004123"/>
    </source>
</evidence>
<comment type="caution">
    <text evidence="8">The sequence shown here is derived from an EMBL/GenBank/DDBJ whole genome shotgun (WGS) entry which is preliminary data.</text>
</comment>
<evidence type="ECO:0000313" key="8">
    <source>
        <dbReference type="EMBL" id="KAK0445169.1"/>
    </source>
</evidence>
<keyword evidence="4" id="KW-0862">Zinc</keyword>
<accession>A0AA39JMC0</accession>
<dbReference type="SUPFAM" id="SSF57716">
    <property type="entry name" value="Glucocorticoid receptor-like (DNA-binding domain)"/>
    <property type="match status" value="1"/>
</dbReference>
<keyword evidence="5" id="KW-0539">Nucleus</keyword>
<organism evidence="8 9">
    <name type="scientific">Armillaria borealis</name>
    <dbReference type="NCBI Taxonomy" id="47425"/>
    <lineage>
        <taxon>Eukaryota</taxon>
        <taxon>Fungi</taxon>
        <taxon>Dikarya</taxon>
        <taxon>Basidiomycota</taxon>
        <taxon>Agaricomycotina</taxon>
        <taxon>Agaricomycetes</taxon>
        <taxon>Agaricomycetidae</taxon>
        <taxon>Agaricales</taxon>
        <taxon>Marasmiineae</taxon>
        <taxon>Physalacriaceae</taxon>
        <taxon>Armillaria</taxon>
    </lineage>
</organism>
<evidence type="ECO:0000256" key="4">
    <source>
        <dbReference type="ARBA" id="ARBA00022833"/>
    </source>
</evidence>
<keyword evidence="9" id="KW-1185">Reference proteome</keyword>
<dbReference type="GO" id="GO:0008270">
    <property type="term" value="F:zinc ion binding"/>
    <property type="evidence" value="ECO:0007669"/>
    <property type="project" value="UniProtKB-KW"/>
</dbReference>